<dbReference type="PANTHER" id="PTHR33361:SF2">
    <property type="entry name" value="DUF885 DOMAIN-CONTAINING PROTEIN"/>
    <property type="match status" value="1"/>
</dbReference>
<dbReference type="AlphaFoldDB" id="A0AAU9X6R4"/>
<keyword evidence="2" id="KW-1133">Transmembrane helix</keyword>
<evidence type="ECO:0000256" key="2">
    <source>
        <dbReference type="SAM" id="Phobius"/>
    </source>
</evidence>
<proteinExistence type="predicted"/>
<evidence type="ECO:0000313" key="4">
    <source>
        <dbReference type="Proteomes" id="UP001159428"/>
    </source>
</evidence>
<dbReference type="Proteomes" id="UP001159428">
    <property type="component" value="Unassembled WGS sequence"/>
</dbReference>
<dbReference type="EMBL" id="CALNXJ010000032">
    <property type="protein sequence ID" value="CAH3138476.1"/>
    <property type="molecule type" value="Genomic_DNA"/>
</dbReference>
<evidence type="ECO:0008006" key="5">
    <source>
        <dbReference type="Google" id="ProtNLM"/>
    </source>
</evidence>
<evidence type="ECO:0000256" key="1">
    <source>
        <dbReference type="SAM" id="MobiDB-lite"/>
    </source>
</evidence>
<reference evidence="3 4" key="1">
    <citation type="submission" date="2022-05" db="EMBL/GenBank/DDBJ databases">
        <authorList>
            <consortium name="Genoscope - CEA"/>
            <person name="William W."/>
        </authorList>
    </citation>
    <scope>NUCLEOTIDE SEQUENCE [LARGE SCALE GENOMIC DNA]</scope>
</reference>
<feature type="transmembrane region" description="Helical" evidence="2">
    <location>
        <begin position="21"/>
        <end position="45"/>
    </location>
</feature>
<organism evidence="3 4">
    <name type="scientific">Pocillopora meandrina</name>
    <dbReference type="NCBI Taxonomy" id="46732"/>
    <lineage>
        <taxon>Eukaryota</taxon>
        <taxon>Metazoa</taxon>
        <taxon>Cnidaria</taxon>
        <taxon>Anthozoa</taxon>
        <taxon>Hexacorallia</taxon>
        <taxon>Scleractinia</taxon>
        <taxon>Astrocoeniina</taxon>
        <taxon>Pocilloporidae</taxon>
        <taxon>Pocillopora</taxon>
    </lineage>
</organism>
<accession>A0AAU9X6R4</accession>
<keyword evidence="4" id="KW-1185">Reference proteome</keyword>
<gene>
    <name evidence="3" type="ORF">PMEA_00018463</name>
</gene>
<keyword evidence="2" id="KW-0472">Membrane</keyword>
<comment type="caution">
    <text evidence="3">The sequence shown here is derived from an EMBL/GenBank/DDBJ whole genome shotgun (WGS) entry which is preliminary data.</text>
</comment>
<sequence>MEKPKNYYVLKETEPLSKKPLYIAIAVAVVLCFVGLILIVVGGVLTSKARKECPTEVSPSSKAPMVKPSTCEYSDEAKRVGLDKFLLKVKTTYYKMNPNNAVYDPDSTPTTIREDFSPYDAHPEAIRKRTDAARALYEEAQALDEKADSAKMKPREIKAIAQVKHYLQSNFGAPYDENYYAGDWMLGPNKFCWQPICGVGGDLRAHFTYKEWGVRPKTKKDLTFVVEHLKKLNDSLMQYIENVKYGVKAGFVRSVEDCQDGLYSIKRAYLKVSQQGPRGVLNESYTQEMLDPKWLADLPEDVSNAWEKEHKESVKTYIHEALVEYVGKPLDSLLKYLEFEHSQYCVPSNISSGLATLPLSYIYKNGTNTGIPATGKLPNGDPLDGKKAYEMILPYFTTSMEMTPNKVYNLGKTMLNKLYPRAVQIAKELTGQQDENQAVVAFKKRLEQQSMFFNEEKIPENESNKDAFEKCTSMEQAKIYCPKRYKAMLTWFDYVNTVLSDLAPKTNHMFHFTGKYQSTPNCPVKLVANFNPGTGSQSYRSSNRDCTKNAQYRLPFYLKDMGPRYNAISVGAHEARPGHHTQVQGFTELFGDSCEGVISWLNGASYYTAFTEGWALYAENPLIAEETDTYKNNPLQLYGMLKWQIWRALRLMMDTGLHYKGMKRWEALKLFADYAWDKTDKAVKDVTRYQSDPGQATAYMIGQLRIWQVRNDTKDTIEKGNKKFSEKDFHYQVLSQGSSPLSYLERHLSKYADCVVKPGLGGCEYIIANPSSADTPTNDAASKRPAKPFQPRAYHEHHE</sequence>
<dbReference type="PANTHER" id="PTHR33361">
    <property type="entry name" value="GLR0591 PROTEIN"/>
    <property type="match status" value="1"/>
</dbReference>
<feature type="region of interest" description="Disordered" evidence="1">
    <location>
        <begin position="772"/>
        <end position="799"/>
    </location>
</feature>
<dbReference type="InterPro" id="IPR010281">
    <property type="entry name" value="DUF885"/>
</dbReference>
<keyword evidence="2" id="KW-0812">Transmembrane</keyword>
<name>A0AAU9X6R4_9CNID</name>
<evidence type="ECO:0000313" key="3">
    <source>
        <dbReference type="EMBL" id="CAH3138476.1"/>
    </source>
</evidence>
<protein>
    <recommendedName>
        <fullName evidence="5">DUF885 domain-containing protein</fullName>
    </recommendedName>
</protein>
<dbReference type="Pfam" id="PF05960">
    <property type="entry name" value="DUF885"/>
    <property type="match status" value="1"/>
</dbReference>